<dbReference type="AlphaFoldDB" id="A0ABD3MPL1"/>
<organism evidence="4 5">
    <name type="scientific">Discostella pseudostelligera</name>
    <dbReference type="NCBI Taxonomy" id="259834"/>
    <lineage>
        <taxon>Eukaryota</taxon>
        <taxon>Sar</taxon>
        <taxon>Stramenopiles</taxon>
        <taxon>Ochrophyta</taxon>
        <taxon>Bacillariophyta</taxon>
        <taxon>Coscinodiscophyceae</taxon>
        <taxon>Thalassiosirophycidae</taxon>
        <taxon>Stephanodiscales</taxon>
        <taxon>Stephanodiscaceae</taxon>
        <taxon>Discostella</taxon>
    </lineage>
</organism>
<proteinExistence type="inferred from homology"/>
<gene>
    <name evidence="4" type="ORF">ACHAWU_006203</name>
</gene>
<evidence type="ECO:0000313" key="4">
    <source>
        <dbReference type="EMBL" id="KAL3764786.1"/>
    </source>
</evidence>
<protein>
    <recommendedName>
        <fullName evidence="3">NFACT RNA-binding domain-containing protein</fullName>
    </recommendedName>
</protein>
<comment type="caution">
    <text evidence="4">The sequence shown here is derived from an EMBL/GenBank/DDBJ whole genome shotgun (WGS) entry which is preliminary data.</text>
</comment>
<evidence type="ECO:0000256" key="2">
    <source>
        <dbReference type="SAM" id="Coils"/>
    </source>
</evidence>
<feature type="domain" description="NFACT RNA-binding" evidence="3">
    <location>
        <begin position="1"/>
        <end position="109"/>
    </location>
</feature>
<dbReference type="InterPro" id="IPR039730">
    <property type="entry name" value="Jlp2/Ccd25"/>
</dbReference>
<evidence type="ECO:0000256" key="1">
    <source>
        <dbReference type="ARBA" id="ARBA00008998"/>
    </source>
</evidence>
<reference evidence="4 5" key="1">
    <citation type="submission" date="2024-10" db="EMBL/GenBank/DDBJ databases">
        <title>Updated reference genomes for cyclostephanoid diatoms.</title>
        <authorList>
            <person name="Roberts W.R."/>
            <person name="Alverson A.J."/>
        </authorList>
    </citation>
    <scope>NUCLEOTIDE SEQUENCE [LARGE SCALE GENOMIC DNA]</scope>
    <source>
        <strain evidence="4 5">AJA232-27</strain>
    </source>
</reference>
<dbReference type="PANTHER" id="PTHR13049">
    <property type="entry name" value="DUF814-RELATED"/>
    <property type="match status" value="1"/>
</dbReference>
<keyword evidence="5" id="KW-1185">Reference proteome</keyword>
<dbReference type="Pfam" id="PF05670">
    <property type="entry name" value="NFACT-R_1"/>
    <property type="match status" value="1"/>
</dbReference>
<evidence type="ECO:0000259" key="3">
    <source>
        <dbReference type="Pfam" id="PF05670"/>
    </source>
</evidence>
<comment type="similarity">
    <text evidence="1">Belongs to the CCDC25 family.</text>
</comment>
<dbReference type="EMBL" id="JALLBG020000101">
    <property type="protein sequence ID" value="KAL3764786.1"/>
    <property type="molecule type" value="Genomic_DNA"/>
</dbReference>
<sequence>MVYYFKTRCGEYTIYMGKDKYENESLIKYGLPEDCWFHVDDLSSAHVYLRLKPGMTLDDIPPDCLLDCCSLVKANSIVGCKQSFVYVVYTRWQNLKKTNDMVDGAVGYHRPQNVRRTKVEKNNTIVRQIEKTKQELYPDLAKEQEQRNREIIAQKKAFRREEEKAKRLEEVRLAREREERSYDRIMKDENMIRNSGDRTTTIPLANTTTSNQQQLDNIFVLEE</sequence>
<dbReference type="InterPro" id="IPR008532">
    <property type="entry name" value="NFACT_RNA-bd"/>
</dbReference>
<dbReference type="PANTHER" id="PTHR13049:SF2">
    <property type="entry name" value="COILED-COIL DOMAIN-CONTAINING PROTEIN 25"/>
    <property type="match status" value="1"/>
</dbReference>
<dbReference type="Proteomes" id="UP001530293">
    <property type="component" value="Unassembled WGS sequence"/>
</dbReference>
<keyword evidence="2" id="KW-0175">Coiled coil</keyword>
<name>A0ABD3MPL1_9STRA</name>
<evidence type="ECO:0000313" key="5">
    <source>
        <dbReference type="Proteomes" id="UP001530293"/>
    </source>
</evidence>
<feature type="coiled-coil region" evidence="2">
    <location>
        <begin position="141"/>
        <end position="188"/>
    </location>
</feature>
<accession>A0ABD3MPL1</accession>